<dbReference type="FunFam" id="3.40.50.300:FF:000050">
    <property type="entry name" value="DNA repair protein RadA"/>
    <property type="match status" value="1"/>
</dbReference>
<keyword evidence="8 11" id="KW-0238">DNA-binding</keyword>
<protein>
    <recommendedName>
        <fullName evidence="10 11">DNA repair protein RadA</fullName>
    </recommendedName>
</protein>
<dbReference type="InterPro" id="IPR041166">
    <property type="entry name" value="Rubredoxin_2"/>
</dbReference>
<evidence type="ECO:0000256" key="6">
    <source>
        <dbReference type="ARBA" id="ARBA00022840"/>
    </source>
</evidence>
<dbReference type="SUPFAM" id="SSF52540">
    <property type="entry name" value="P-loop containing nucleoside triphosphate hydrolases"/>
    <property type="match status" value="1"/>
</dbReference>
<dbReference type="AlphaFoldDB" id="A0A1G1XNU4"/>
<dbReference type="InterPro" id="IPR004504">
    <property type="entry name" value="DNA_repair_RadA"/>
</dbReference>
<dbReference type="Pfam" id="PF18073">
    <property type="entry name" value="Zn_ribbon_LapB"/>
    <property type="match status" value="1"/>
</dbReference>
<keyword evidence="5" id="KW-0378">Hydrolase</keyword>
<dbReference type="GO" id="GO:0005829">
    <property type="term" value="C:cytosol"/>
    <property type="evidence" value="ECO:0007669"/>
    <property type="project" value="TreeGrafter"/>
</dbReference>
<organism evidence="13 14">
    <name type="scientific">Candidatus Buchananbacteria bacterium RBG_13_36_9</name>
    <dbReference type="NCBI Taxonomy" id="1797530"/>
    <lineage>
        <taxon>Bacteria</taxon>
        <taxon>Candidatus Buchananiibacteriota</taxon>
    </lineage>
</organism>
<evidence type="ECO:0000256" key="8">
    <source>
        <dbReference type="ARBA" id="ARBA00023125"/>
    </source>
</evidence>
<dbReference type="PANTHER" id="PTHR32472:SF10">
    <property type="entry name" value="DNA REPAIR PROTEIN RADA-LIKE PROTEIN"/>
    <property type="match status" value="1"/>
</dbReference>
<evidence type="ECO:0000259" key="12">
    <source>
        <dbReference type="PROSITE" id="PS50162"/>
    </source>
</evidence>
<evidence type="ECO:0000256" key="7">
    <source>
        <dbReference type="ARBA" id="ARBA00023016"/>
    </source>
</evidence>
<dbReference type="InterPro" id="IPR020588">
    <property type="entry name" value="RecA_ATP-bd"/>
</dbReference>
<comment type="function">
    <text evidence="11">DNA-dependent ATPase involved in processing of recombination intermediates, plays a role in repairing DNA breaks. Stimulates the branch migration of RecA-mediated strand transfer reactions, allowing the 3' invading strand to extend heteroduplex DNA faster. Binds ssDNA in the presence of ADP but not other nucleotides, has ATPase activity that is stimulated by ssDNA and various branched DNA structures, but inhibited by SSB. Does not have RecA's homology-searching function.</text>
</comment>
<dbReference type="Proteomes" id="UP000176498">
    <property type="component" value="Unassembled WGS sequence"/>
</dbReference>
<name>A0A1G1XNU4_9BACT</name>
<dbReference type="SMART" id="SM00382">
    <property type="entry name" value="AAA"/>
    <property type="match status" value="1"/>
</dbReference>
<comment type="similarity">
    <text evidence="11">Belongs to the RecA family. RadA subfamily.</text>
</comment>
<reference evidence="13 14" key="1">
    <citation type="journal article" date="2016" name="Nat. Commun.">
        <title>Thousands of microbial genomes shed light on interconnected biogeochemical processes in an aquifer system.</title>
        <authorList>
            <person name="Anantharaman K."/>
            <person name="Brown C.T."/>
            <person name="Hug L.A."/>
            <person name="Sharon I."/>
            <person name="Castelle C.J."/>
            <person name="Probst A.J."/>
            <person name="Thomas B.C."/>
            <person name="Singh A."/>
            <person name="Wilkins M.J."/>
            <person name="Karaoz U."/>
            <person name="Brodie E.L."/>
            <person name="Williams K.H."/>
            <person name="Hubbard S.S."/>
            <person name="Banfield J.F."/>
        </authorList>
    </citation>
    <scope>NUCLEOTIDE SEQUENCE [LARGE SCALE GENOMIC DNA]</scope>
</reference>
<dbReference type="PANTHER" id="PTHR32472">
    <property type="entry name" value="DNA REPAIR PROTEIN RADA"/>
    <property type="match status" value="1"/>
</dbReference>
<evidence type="ECO:0000256" key="4">
    <source>
        <dbReference type="ARBA" id="ARBA00022771"/>
    </source>
</evidence>
<keyword evidence="6 11" id="KW-0067">ATP-binding</keyword>
<evidence type="ECO:0000256" key="2">
    <source>
        <dbReference type="ARBA" id="ARBA00022741"/>
    </source>
</evidence>
<evidence type="ECO:0000256" key="5">
    <source>
        <dbReference type="ARBA" id="ARBA00022801"/>
    </source>
</evidence>
<dbReference type="GO" id="GO:0005524">
    <property type="term" value="F:ATP binding"/>
    <property type="evidence" value="ECO:0007669"/>
    <property type="project" value="UniProtKB-UniRule"/>
</dbReference>
<keyword evidence="9 11" id="KW-0234">DNA repair</keyword>
<accession>A0A1G1XNU4</accession>
<dbReference type="GO" id="GO:0016787">
    <property type="term" value="F:hydrolase activity"/>
    <property type="evidence" value="ECO:0007669"/>
    <property type="project" value="UniProtKB-KW"/>
</dbReference>
<dbReference type="SUPFAM" id="SSF54211">
    <property type="entry name" value="Ribosomal protein S5 domain 2-like"/>
    <property type="match status" value="1"/>
</dbReference>
<keyword evidence="3 11" id="KW-0227">DNA damage</keyword>
<evidence type="ECO:0000313" key="13">
    <source>
        <dbReference type="EMBL" id="OGY41775.1"/>
    </source>
</evidence>
<evidence type="ECO:0000256" key="11">
    <source>
        <dbReference type="RuleBase" id="RU003555"/>
    </source>
</evidence>
<dbReference type="GO" id="GO:0008270">
    <property type="term" value="F:zinc ion binding"/>
    <property type="evidence" value="ECO:0007669"/>
    <property type="project" value="UniProtKB-KW"/>
</dbReference>
<evidence type="ECO:0000256" key="1">
    <source>
        <dbReference type="ARBA" id="ARBA00022723"/>
    </source>
</evidence>
<keyword evidence="1 11" id="KW-0479">Metal-binding</keyword>
<dbReference type="NCBIfam" id="TIGR00416">
    <property type="entry name" value="sms"/>
    <property type="match status" value="1"/>
</dbReference>
<comment type="caution">
    <text evidence="13">The sequence shown here is derived from an EMBL/GenBank/DDBJ whole genome shotgun (WGS) entry which is preliminary data.</text>
</comment>
<dbReference type="CDD" id="cd01121">
    <property type="entry name" value="RadA_SMS_N"/>
    <property type="match status" value="1"/>
</dbReference>
<feature type="domain" description="RecA family profile 1" evidence="12">
    <location>
        <begin position="68"/>
        <end position="214"/>
    </location>
</feature>
<dbReference type="Pfam" id="PF13481">
    <property type="entry name" value="AAA_25"/>
    <property type="match status" value="1"/>
</dbReference>
<evidence type="ECO:0000256" key="3">
    <source>
        <dbReference type="ARBA" id="ARBA00022763"/>
    </source>
</evidence>
<feature type="non-terminal residue" evidence="13">
    <location>
        <position position="357"/>
    </location>
</feature>
<dbReference type="GO" id="GO:0003684">
    <property type="term" value="F:damaged DNA binding"/>
    <property type="evidence" value="ECO:0007669"/>
    <property type="project" value="InterPro"/>
</dbReference>
<dbReference type="InterPro" id="IPR027417">
    <property type="entry name" value="P-loop_NTPase"/>
</dbReference>
<dbReference type="PRINTS" id="PR01874">
    <property type="entry name" value="DNAREPAIRADA"/>
</dbReference>
<dbReference type="GO" id="GO:0140664">
    <property type="term" value="F:ATP-dependent DNA damage sensor activity"/>
    <property type="evidence" value="ECO:0007669"/>
    <property type="project" value="InterPro"/>
</dbReference>
<evidence type="ECO:0000313" key="14">
    <source>
        <dbReference type="Proteomes" id="UP000176498"/>
    </source>
</evidence>
<gene>
    <name evidence="13" type="ORF">A2Y82_02780</name>
</gene>
<dbReference type="EMBL" id="MHHZ01000014">
    <property type="protein sequence ID" value="OGY41775.1"/>
    <property type="molecule type" value="Genomic_DNA"/>
</dbReference>
<dbReference type="InterPro" id="IPR020568">
    <property type="entry name" value="Ribosomal_Su5_D2-typ_SF"/>
</dbReference>
<dbReference type="Gene3D" id="3.40.50.300">
    <property type="entry name" value="P-loop containing nucleotide triphosphate hydrolases"/>
    <property type="match status" value="1"/>
</dbReference>
<keyword evidence="2 11" id="KW-0547">Nucleotide-binding</keyword>
<keyword evidence="4 11" id="KW-0863">Zinc-finger</keyword>
<proteinExistence type="inferred from homology"/>
<dbReference type="InterPro" id="IPR003593">
    <property type="entry name" value="AAA+_ATPase"/>
</dbReference>
<dbReference type="GO" id="GO:0000725">
    <property type="term" value="P:recombinational repair"/>
    <property type="evidence" value="ECO:0007669"/>
    <property type="project" value="TreeGrafter"/>
</dbReference>
<keyword evidence="7" id="KW-0346">Stress response</keyword>
<evidence type="ECO:0000256" key="9">
    <source>
        <dbReference type="ARBA" id="ARBA00023204"/>
    </source>
</evidence>
<evidence type="ECO:0000256" key="10">
    <source>
        <dbReference type="NCBIfam" id="TIGR00416"/>
    </source>
</evidence>
<sequence length="357" mass="39330">MSKQPQTIFTCNKCGAQFPKWIGRCATCGAWGTISEEQQTIPNSQFPISKVKIDKEQIVDFQKTAPPAFTRLQTQISEFDRVLGGGIVVGSLILLGGEPGIGKSTLVLQICDKIKSPILYVSGEESASQIKMRLDRLNLDFKNLKFLGENNIEKIVAFSIEEKPNLLIIDSIQTLYSSELPSEAGSINQVRICTVKLLEIAKKFNIPILIIGHVTKDGLVAGPKSLEHLVDAVMYLEGSSQNDFRLLRCAKNRFGSTNELGVFNMTGQGLLEVKNPSELFLPQNQEPLSGSALTCIMEGSRPFLIEVQALATKTLFGYPQRKTSGFDLNRLQMLIAVLIKRANIPLVNQDVFLNVTG</sequence>
<keyword evidence="11" id="KW-0862">Zinc</keyword>
<dbReference type="PROSITE" id="PS50162">
    <property type="entry name" value="RECA_2"/>
    <property type="match status" value="1"/>
</dbReference>